<evidence type="ECO:0000313" key="1">
    <source>
        <dbReference type="EMBL" id="KAJ6057744.1"/>
    </source>
</evidence>
<name>A0AAD6NET2_PENCN</name>
<accession>A0AAD6NET2</accession>
<gene>
    <name evidence="1" type="ORF">N7460_001018</name>
</gene>
<evidence type="ECO:0000313" key="2">
    <source>
        <dbReference type="Proteomes" id="UP001219568"/>
    </source>
</evidence>
<reference evidence="1" key="1">
    <citation type="journal article" date="2023" name="IMA Fungus">
        <title>Comparative genomic study of the Penicillium genus elucidates a diverse pangenome and 15 lateral gene transfer events.</title>
        <authorList>
            <person name="Petersen C."/>
            <person name="Sorensen T."/>
            <person name="Nielsen M.R."/>
            <person name="Sondergaard T.E."/>
            <person name="Sorensen J.L."/>
            <person name="Fitzpatrick D.A."/>
            <person name="Frisvad J.C."/>
            <person name="Nielsen K.L."/>
        </authorList>
    </citation>
    <scope>NUCLEOTIDE SEQUENCE</scope>
    <source>
        <strain evidence="1">IBT 15450</strain>
    </source>
</reference>
<reference evidence="1" key="2">
    <citation type="submission" date="2023-01" db="EMBL/GenBank/DDBJ databases">
        <authorList>
            <person name="Petersen C."/>
        </authorList>
    </citation>
    <scope>NUCLEOTIDE SEQUENCE</scope>
    <source>
        <strain evidence="1">IBT 15450</strain>
    </source>
</reference>
<dbReference type="AlphaFoldDB" id="A0AAD6NET2"/>
<organism evidence="1 2">
    <name type="scientific">Penicillium canescens</name>
    <dbReference type="NCBI Taxonomy" id="5083"/>
    <lineage>
        <taxon>Eukaryota</taxon>
        <taxon>Fungi</taxon>
        <taxon>Dikarya</taxon>
        <taxon>Ascomycota</taxon>
        <taxon>Pezizomycotina</taxon>
        <taxon>Eurotiomycetes</taxon>
        <taxon>Eurotiomycetidae</taxon>
        <taxon>Eurotiales</taxon>
        <taxon>Aspergillaceae</taxon>
        <taxon>Penicillium</taxon>
    </lineage>
</organism>
<dbReference type="Proteomes" id="UP001219568">
    <property type="component" value="Unassembled WGS sequence"/>
</dbReference>
<proteinExistence type="predicted"/>
<protein>
    <submittedName>
        <fullName evidence="1">Uncharacterized protein</fullName>
    </submittedName>
</protein>
<sequence>MVLFQIKDKSEIFKIPNFRGIPNVYFADYLETENEQVANPIVGAWFRIEKVPEPTPPAYEYDEVGITLEGIESQNFSEGK</sequence>
<dbReference type="EMBL" id="JAQJZL010000001">
    <property type="protein sequence ID" value="KAJ6057744.1"/>
    <property type="molecule type" value="Genomic_DNA"/>
</dbReference>
<keyword evidence="2" id="KW-1185">Reference proteome</keyword>
<comment type="caution">
    <text evidence="1">The sequence shown here is derived from an EMBL/GenBank/DDBJ whole genome shotgun (WGS) entry which is preliminary data.</text>
</comment>